<dbReference type="Pfam" id="PF01734">
    <property type="entry name" value="Patatin"/>
    <property type="match status" value="1"/>
</dbReference>
<dbReference type="Pfam" id="PF12796">
    <property type="entry name" value="Ank_2"/>
    <property type="match status" value="2"/>
</dbReference>
<reference evidence="11" key="1">
    <citation type="submission" date="2019-12" db="UniProtKB">
        <authorList>
            <consortium name="WormBaseParasite"/>
        </authorList>
    </citation>
    <scope>IDENTIFICATION</scope>
</reference>
<dbReference type="SMART" id="SM00248">
    <property type="entry name" value="ANK"/>
    <property type="match status" value="6"/>
</dbReference>
<dbReference type="InterPro" id="IPR036770">
    <property type="entry name" value="Ankyrin_rpt-contain_sf"/>
</dbReference>
<keyword evidence="3 8" id="KW-0378">Hydrolase</keyword>
<dbReference type="InterPro" id="IPR047148">
    <property type="entry name" value="PLPL9"/>
</dbReference>
<dbReference type="GO" id="GO:0047499">
    <property type="term" value="F:calcium-independent phospholipase A2 activity"/>
    <property type="evidence" value="ECO:0007669"/>
    <property type="project" value="InterPro"/>
</dbReference>
<feature type="repeat" description="ANK" evidence="7">
    <location>
        <begin position="325"/>
        <end position="358"/>
    </location>
</feature>
<dbReference type="PROSITE" id="PS50088">
    <property type="entry name" value="ANK_REPEAT"/>
    <property type="match status" value="3"/>
</dbReference>
<accession>A0A5S6Q9S1</accession>
<dbReference type="PROSITE" id="PS51635">
    <property type="entry name" value="PNPLA"/>
    <property type="match status" value="1"/>
</dbReference>
<dbReference type="Proteomes" id="UP000046395">
    <property type="component" value="Unassembled WGS sequence"/>
</dbReference>
<evidence type="ECO:0000256" key="2">
    <source>
        <dbReference type="ARBA" id="ARBA00022737"/>
    </source>
</evidence>
<dbReference type="AlphaFoldDB" id="A0A5S6Q9S1"/>
<keyword evidence="4 7" id="KW-0040">ANK repeat</keyword>
<feature type="short sequence motif" description="DGA/G" evidence="8">
    <location>
        <begin position="633"/>
        <end position="635"/>
    </location>
</feature>
<evidence type="ECO:0000256" key="7">
    <source>
        <dbReference type="PROSITE-ProRule" id="PRU00023"/>
    </source>
</evidence>
<feature type="repeat" description="ANK" evidence="7">
    <location>
        <begin position="359"/>
        <end position="391"/>
    </location>
</feature>
<evidence type="ECO:0000313" key="10">
    <source>
        <dbReference type="Proteomes" id="UP000046395"/>
    </source>
</evidence>
<evidence type="ECO:0000256" key="1">
    <source>
        <dbReference type="ARBA" id="ARBA00013278"/>
    </source>
</evidence>
<evidence type="ECO:0000256" key="8">
    <source>
        <dbReference type="PROSITE-ProRule" id="PRU01161"/>
    </source>
</evidence>
<dbReference type="EC" id="3.1.1.4" evidence="1"/>
<dbReference type="GO" id="GO:0052816">
    <property type="term" value="F:long-chain fatty acyl-CoA hydrolase activity"/>
    <property type="evidence" value="ECO:0007669"/>
    <property type="project" value="TreeGrafter"/>
</dbReference>
<keyword evidence="2" id="KW-0677">Repeat</keyword>
<dbReference type="InterPro" id="IPR002641">
    <property type="entry name" value="PNPLA_dom"/>
</dbReference>
<feature type="short sequence motif" description="GXGXXG" evidence="8">
    <location>
        <begin position="472"/>
        <end position="477"/>
    </location>
</feature>
<dbReference type="SUPFAM" id="SSF48403">
    <property type="entry name" value="Ankyrin repeat"/>
    <property type="match status" value="1"/>
</dbReference>
<feature type="domain" description="PNPLA" evidence="9">
    <location>
        <begin position="468"/>
        <end position="646"/>
    </location>
</feature>
<feature type="short sequence motif" description="GXSXG" evidence="8">
    <location>
        <begin position="504"/>
        <end position="508"/>
    </location>
</feature>
<keyword evidence="10" id="KW-1185">Reference proteome</keyword>
<dbReference type="Gene3D" id="3.40.1090.10">
    <property type="entry name" value="Cytosolic phospholipase A2 catalytic domain"/>
    <property type="match status" value="1"/>
</dbReference>
<keyword evidence="8" id="KW-0442">Lipid degradation</keyword>
<evidence type="ECO:0000313" key="11">
    <source>
        <dbReference type="WBParaSite" id="TMUE_1000003830.1"/>
    </source>
</evidence>
<dbReference type="STRING" id="70415.A0A5S6Q9S1"/>
<dbReference type="SUPFAM" id="SSF52151">
    <property type="entry name" value="FabD/lysophospholipase-like"/>
    <property type="match status" value="1"/>
</dbReference>
<proteinExistence type="predicted"/>
<dbReference type="PANTHER" id="PTHR24139:SF34">
    <property type="entry name" value="85_88 KDA CALCIUM-INDEPENDENT PHOSPHOLIPASE A2"/>
    <property type="match status" value="1"/>
</dbReference>
<dbReference type="PANTHER" id="PTHR24139">
    <property type="entry name" value="CALCIUM-INDEPENDENT PHOSPHOLIPASE A2"/>
    <property type="match status" value="1"/>
</dbReference>
<keyword evidence="5 8" id="KW-0443">Lipid metabolism</keyword>
<evidence type="ECO:0000256" key="5">
    <source>
        <dbReference type="ARBA" id="ARBA00023098"/>
    </source>
</evidence>
<dbReference type="InterPro" id="IPR016035">
    <property type="entry name" value="Acyl_Trfase/lysoPLipase"/>
</dbReference>
<dbReference type="WBParaSite" id="TMUE_1000003830.1">
    <property type="protein sequence ID" value="TMUE_1000003830.1"/>
    <property type="gene ID" value="WBGene00287758"/>
</dbReference>
<dbReference type="InterPro" id="IPR002110">
    <property type="entry name" value="Ankyrin_rpt"/>
</dbReference>
<dbReference type="Gene3D" id="1.25.40.20">
    <property type="entry name" value="Ankyrin repeat-containing domain"/>
    <property type="match status" value="2"/>
</dbReference>
<comment type="catalytic activity">
    <reaction evidence="6">
        <text>a 1,2-diacyl-sn-glycero-3-phosphocholine + H2O = a 1-acyl-sn-glycero-3-phosphocholine + a fatty acid + H(+)</text>
        <dbReference type="Rhea" id="RHEA:15801"/>
        <dbReference type="ChEBI" id="CHEBI:15377"/>
        <dbReference type="ChEBI" id="CHEBI:15378"/>
        <dbReference type="ChEBI" id="CHEBI:28868"/>
        <dbReference type="ChEBI" id="CHEBI:57643"/>
        <dbReference type="ChEBI" id="CHEBI:58168"/>
        <dbReference type="EC" id="3.1.1.4"/>
    </reaction>
    <physiologicalReaction direction="left-to-right" evidence="6">
        <dbReference type="Rhea" id="RHEA:15802"/>
    </physiologicalReaction>
</comment>
<evidence type="ECO:0000259" key="9">
    <source>
        <dbReference type="PROSITE" id="PS51635"/>
    </source>
</evidence>
<dbReference type="PROSITE" id="PS50297">
    <property type="entry name" value="ANK_REP_REGION"/>
    <property type="match status" value="3"/>
</dbReference>
<feature type="active site" description="Proton acceptor" evidence="8">
    <location>
        <position position="633"/>
    </location>
</feature>
<protein>
    <recommendedName>
        <fullName evidence="1">phospholipase A2</fullName>
        <ecNumber evidence="1">3.1.1.4</ecNumber>
    </recommendedName>
</protein>
<evidence type="ECO:0000256" key="6">
    <source>
        <dbReference type="ARBA" id="ARBA00023422"/>
    </source>
</evidence>
<feature type="active site" description="Nucleophile" evidence="8">
    <location>
        <position position="506"/>
    </location>
</feature>
<feature type="repeat" description="ANK" evidence="7">
    <location>
        <begin position="157"/>
        <end position="189"/>
    </location>
</feature>
<organism evidence="10 11">
    <name type="scientific">Trichuris muris</name>
    <name type="common">Mouse whipworm</name>
    <dbReference type="NCBI Taxonomy" id="70415"/>
    <lineage>
        <taxon>Eukaryota</taxon>
        <taxon>Metazoa</taxon>
        <taxon>Ecdysozoa</taxon>
        <taxon>Nematoda</taxon>
        <taxon>Enoplea</taxon>
        <taxon>Dorylaimia</taxon>
        <taxon>Trichinellida</taxon>
        <taxon>Trichuridae</taxon>
        <taxon>Trichuris</taxon>
    </lineage>
</organism>
<dbReference type="GO" id="GO:2000304">
    <property type="term" value="P:positive regulation of ceramide biosynthetic process"/>
    <property type="evidence" value="ECO:0007669"/>
    <property type="project" value="TreeGrafter"/>
</dbReference>
<evidence type="ECO:0000256" key="3">
    <source>
        <dbReference type="ARBA" id="ARBA00022801"/>
    </source>
</evidence>
<evidence type="ECO:0000256" key="4">
    <source>
        <dbReference type="ARBA" id="ARBA00023043"/>
    </source>
</evidence>
<sequence>MAPSLIHTLVSAAHDWILSIRCFGSGIVDVTKEINDGDLCTVNSHDGVYWFSQRPDHKYFVICVSRQTATSTKILRILRTKDYDRAQKLFERLISIGPLLLVIKDNITLAKLIYLISRHPDWCSAHLASFLTIKEYFNSIRENDGISRELDVPVMPEGATALHLAIQVGDETLVKQLLDLGANIHAVDKESRNVYHYAILYNPHLIKVLRYADAVYSMVNMNDKAGVSPLEMAIKKGSLSAVESFLQDNYRLMPNENEQLALLKLALKLKTPEKLTILLRYCPELLKVQHPTTGCTIFHEATSKELLLLLTYLTDGDTLNVFNKEGYTPLHLNLKRSNNLDVITKLLAYGSNVNAPSKDKKTPLHFAVDQKNLYYVKALLTFGADCSLRSADGQTPLMMAQSLPRCRHVEDIVECLLPFSGKFHPIEDPNIGRPYGNNTDLNDFIRSSCIMSRLDSRKRDNKPFANLISFDGGGLRGLSIIQTLIVLEEKLGKDWLNSFQWMAGTSSGAIIAIALCIGKSPREIQKMYFRFKDSVFNGERPYDSEVLESFLRKEFGSHTMADIKNRKLVITSTCAATRPAQLKLFRSYQLPLSESLNAALGYDHPSEHLLWKVARCSCAAPTYFNPVDHEYIDGGLISNNPTMDLMTEVMRFNAAAVFADKVLSDTIEADIAEIGCVVSIGAGIPPPFKSDAVNFSLPKNLLHAALYINVIKDFGRLLISQLSETDGSTVERCRAWCASLNAPYFRFAPKLNSFVALDEKDDRLLIDLCWQVMLQYQMKQDDVNSLKLLLCEPNKDCVVDFPTELHAATDVRVSVHGFCLQSFSNRK</sequence>
<dbReference type="GO" id="GO:0016042">
    <property type="term" value="P:lipid catabolic process"/>
    <property type="evidence" value="ECO:0007669"/>
    <property type="project" value="UniProtKB-UniRule"/>
</dbReference>
<dbReference type="GO" id="GO:0005739">
    <property type="term" value="C:mitochondrion"/>
    <property type="evidence" value="ECO:0007669"/>
    <property type="project" value="TreeGrafter"/>
</dbReference>
<name>A0A5S6Q9S1_TRIMR</name>